<comment type="caution">
    <text evidence="10">The sequence shown here is derived from an EMBL/GenBank/DDBJ whole genome shotgun (WGS) entry which is preliminary data.</text>
</comment>
<evidence type="ECO:0000256" key="7">
    <source>
        <dbReference type="SAM" id="Phobius"/>
    </source>
</evidence>
<dbReference type="GO" id="GO:0098797">
    <property type="term" value="C:plasma membrane protein complex"/>
    <property type="evidence" value="ECO:0007669"/>
    <property type="project" value="TreeGrafter"/>
</dbReference>
<keyword evidence="5 7" id="KW-1133">Transmembrane helix</keyword>
<evidence type="ECO:0000313" key="10">
    <source>
        <dbReference type="EMBL" id="KUL20353.1"/>
    </source>
</evidence>
<gene>
    <name evidence="10" type="ORF">ASB62_09390</name>
</gene>
<feature type="domain" description="MacB-like periplasmic core" evidence="9">
    <location>
        <begin position="25"/>
        <end position="244"/>
    </location>
</feature>
<dbReference type="AlphaFoldDB" id="A0A101J545"/>
<accession>A0A101J545</accession>
<feature type="transmembrane region" description="Helical" evidence="7">
    <location>
        <begin position="277"/>
        <end position="303"/>
    </location>
</feature>
<keyword evidence="3" id="KW-1003">Cell membrane</keyword>
<evidence type="ECO:0000256" key="2">
    <source>
        <dbReference type="ARBA" id="ARBA00005236"/>
    </source>
</evidence>
<protein>
    <submittedName>
        <fullName evidence="10">ABC transporter permease</fullName>
    </submittedName>
</protein>
<dbReference type="InterPro" id="IPR051447">
    <property type="entry name" value="Lipoprotein-release_system"/>
</dbReference>
<keyword evidence="6 7" id="KW-0472">Membrane</keyword>
<comment type="subcellular location">
    <subcellularLocation>
        <location evidence="1">Cell membrane</location>
        <topology evidence="1">Multi-pass membrane protein</topology>
    </subcellularLocation>
</comment>
<keyword evidence="11" id="KW-1185">Reference proteome</keyword>
<dbReference type="GO" id="GO:0044874">
    <property type="term" value="P:lipoprotein localization to outer membrane"/>
    <property type="evidence" value="ECO:0007669"/>
    <property type="project" value="TreeGrafter"/>
</dbReference>
<feature type="transmembrane region" description="Helical" evidence="7">
    <location>
        <begin position="324"/>
        <end position="348"/>
    </location>
</feature>
<dbReference type="InterPro" id="IPR003838">
    <property type="entry name" value="ABC3_permease_C"/>
</dbReference>
<evidence type="ECO:0000313" key="11">
    <source>
        <dbReference type="Proteomes" id="UP000053937"/>
    </source>
</evidence>
<evidence type="ECO:0000256" key="1">
    <source>
        <dbReference type="ARBA" id="ARBA00004651"/>
    </source>
</evidence>
<name>A0A101J545_CHLLI</name>
<dbReference type="PANTHER" id="PTHR30489">
    <property type="entry name" value="LIPOPROTEIN-RELEASING SYSTEM TRANSMEMBRANE PROTEIN LOLE"/>
    <property type="match status" value="1"/>
</dbReference>
<evidence type="ECO:0000256" key="4">
    <source>
        <dbReference type="ARBA" id="ARBA00022692"/>
    </source>
</evidence>
<dbReference type="RefSeq" id="WP_059139626.1">
    <property type="nucleotide sequence ID" value="NZ_LMBR01000238.1"/>
</dbReference>
<dbReference type="Pfam" id="PF02687">
    <property type="entry name" value="FtsX"/>
    <property type="match status" value="1"/>
</dbReference>
<dbReference type="Proteomes" id="UP000053937">
    <property type="component" value="Unassembled WGS sequence"/>
</dbReference>
<feature type="transmembrane region" description="Helical" evidence="7">
    <location>
        <begin position="20"/>
        <end position="46"/>
    </location>
</feature>
<evidence type="ECO:0000259" key="8">
    <source>
        <dbReference type="Pfam" id="PF02687"/>
    </source>
</evidence>
<dbReference type="InterPro" id="IPR025857">
    <property type="entry name" value="MacB_PCD"/>
</dbReference>
<reference evidence="10 11" key="1">
    <citation type="submission" date="2015-10" db="EMBL/GenBank/DDBJ databases">
        <title>Draft Genome Sequence of Chlorobium limicola strain Frasassi Growing under Artificial Lighting in the Frasassi Cave System.</title>
        <authorList>
            <person name="Mansor M."/>
            <person name="Macalady J."/>
        </authorList>
    </citation>
    <scope>NUCLEOTIDE SEQUENCE [LARGE SCALE GENOMIC DNA]</scope>
    <source>
        <strain evidence="10 11">Frasassi</strain>
    </source>
</reference>
<evidence type="ECO:0000256" key="5">
    <source>
        <dbReference type="ARBA" id="ARBA00022989"/>
    </source>
</evidence>
<proteinExistence type="inferred from homology"/>
<dbReference type="Pfam" id="PF12704">
    <property type="entry name" value="MacB_PCD"/>
    <property type="match status" value="1"/>
</dbReference>
<feature type="domain" description="ABC3 transporter permease C-terminal" evidence="8">
    <location>
        <begin position="281"/>
        <end position="405"/>
    </location>
</feature>
<dbReference type="PANTHER" id="PTHR30489:SF0">
    <property type="entry name" value="LIPOPROTEIN-RELEASING SYSTEM TRANSMEMBRANE PROTEIN LOLE"/>
    <property type="match status" value="1"/>
</dbReference>
<evidence type="ECO:0000259" key="9">
    <source>
        <dbReference type="Pfam" id="PF12704"/>
    </source>
</evidence>
<evidence type="ECO:0000256" key="6">
    <source>
        <dbReference type="ARBA" id="ARBA00023136"/>
    </source>
</evidence>
<keyword evidence="4 7" id="KW-0812">Transmembrane</keyword>
<evidence type="ECO:0000256" key="3">
    <source>
        <dbReference type="ARBA" id="ARBA00022475"/>
    </source>
</evidence>
<comment type="similarity">
    <text evidence="2">Belongs to the ABC-4 integral membrane protein family. LolC/E subfamily.</text>
</comment>
<feature type="transmembrane region" description="Helical" evidence="7">
    <location>
        <begin position="380"/>
        <end position="399"/>
    </location>
</feature>
<sequence>MKTAFWIARRFSFARKRFRIINVISAISLAGIIVGVSTLLIVMSVLNGFQKLALDMFTTLEGPVQLVSHNGDSIEVSDSLLATIASVRGVVSAEPFAEGEAIMSGGEKSELVMIRGLSATAHRELMRKTGAVEPYFSAETVSSGILLAERMKLSPFDEIKLFSPELITLGLEMLSEPYMLAALKIPETKVASRFSLQKIFDDRYVLAPNDFARNVLLLGGSRYSGIDIRAENGVSGRELKKRLDRWLVASPLRKSCTLRTLESKYGDIFAVMELEKWASFSVLMLVVLVAALSLTGSLAMTAIDKQKELFYLRCLGLEKPQFMEIFLIQGGMTGIGGTAAGTALAWIVCRLQEAYGLVELPSKSAFIIEAYPVSMKTTDFLAVGATAIALSFLVSLYPARKAASIAGNHSLETKTN</sequence>
<dbReference type="EMBL" id="LMBR01000238">
    <property type="protein sequence ID" value="KUL20353.1"/>
    <property type="molecule type" value="Genomic_DNA"/>
</dbReference>
<dbReference type="OrthoDB" id="1522724at2"/>
<organism evidence="10 11">
    <name type="scientific">Chlorobium limicola</name>
    <dbReference type="NCBI Taxonomy" id="1092"/>
    <lineage>
        <taxon>Bacteria</taxon>
        <taxon>Pseudomonadati</taxon>
        <taxon>Chlorobiota</taxon>
        <taxon>Chlorobiia</taxon>
        <taxon>Chlorobiales</taxon>
        <taxon>Chlorobiaceae</taxon>
        <taxon>Chlorobium/Pelodictyon group</taxon>
        <taxon>Chlorobium</taxon>
    </lineage>
</organism>